<comment type="subcellular location">
    <subcellularLocation>
        <location evidence="1 6">Nucleus</location>
        <location evidence="1 6">Nucleolus</location>
    </subcellularLocation>
</comment>
<dbReference type="Proteomes" id="UP000276133">
    <property type="component" value="Unassembled WGS sequence"/>
</dbReference>
<keyword evidence="4 6" id="KW-0698">rRNA processing</keyword>
<comment type="caution">
    <text evidence="8">The sequence shown here is derived from an EMBL/GenBank/DDBJ whole genome shotgun (WGS) entry which is preliminary data.</text>
</comment>
<comment type="subunit">
    <text evidence="6">Associates with 90S and pre-40S pre-ribosomal particles.</text>
</comment>
<feature type="region of interest" description="Disordered" evidence="7">
    <location>
        <begin position="105"/>
        <end position="132"/>
    </location>
</feature>
<dbReference type="Pfam" id="PF06102">
    <property type="entry name" value="RRP36"/>
    <property type="match status" value="1"/>
</dbReference>
<keyword evidence="3 6" id="KW-0690">Ribosome biogenesis</keyword>
<dbReference type="STRING" id="10195.A0A3M7T2S0"/>
<keyword evidence="5 6" id="KW-0539">Nucleus</keyword>
<gene>
    <name evidence="8" type="ORF">BpHYR1_022940</name>
</gene>
<evidence type="ECO:0000256" key="4">
    <source>
        <dbReference type="ARBA" id="ARBA00022552"/>
    </source>
</evidence>
<comment type="function">
    <text evidence="6">Component of the 90S pre-ribosome involved in the maturation of rRNAs. Required for early cleavages of the pre-RNAs in the 40S ribosomal subunit maturation pathway.</text>
</comment>
<proteinExistence type="inferred from homology"/>
<evidence type="ECO:0000256" key="7">
    <source>
        <dbReference type="SAM" id="MobiDB-lite"/>
    </source>
</evidence>
<dbReference type="InterPro" id="IPR009292">
    <property type="entry name" value="RRP36"/>
</dbReference>
<evidence type="ECO:0000256" key="3">
    <source>
        <dbReference type="ARBA" id="ARBA00022517"/>
    </source>
</evidence>
<feature type="compositionally biased region" description="Basic and acidic residues" evidence="7">
    <location>
        <begin position="105"/>
        <end position="114"/>
    </location>
</feature>
<feature type="compositionally biased region" description="Polar residues" evidence="7">
    <location>
        <begin position="64"/>
        <end position="80"/>
    </location>
</feature>
<dbReference type="OrthoDB" id="448446at2759"/>
<dbReference type="EMBL" id="REGN01000383">
    <property type="protein sequence ID" value="RNA42322.1"/>
    <property type="molecule type" value="Genomic_DNA"/>
</dbReference>
<feature type="region of interest" description="Disordered" evidence="7">
    <location>
        <begin position="1"/>
        <end position="80"/>
    </location>
</feature>
<feature type="non-terminal residue" evidence="8">
    <location>
        <position position="223"/>
    </location>
</feature>
<feature type="compositionally biased region" description="Acidic residues" evidence="7">
    <location>
        <begin position="19"/>
        <end position="63"/>
    </location>
</feature>
<comment type="similarity">
    <text evidence="2 6">Belongs to the RRP36 family.</text>
</comment>
<dbReference type="PANTHER" id="PTHR21738">
    <property type="entry name" value="RIBOSOMAL RNA PROCESSING PROTEIN 36 HOMOLOG"/>
    <property type="match status" value="1"/>
</dbReference>
<name>A0A3M7T2S0_BRAPC</name>
<evidence type="ECO:0000256" key="5">
    <source>
        <dbReference type="ARBA" id="ARBA00023242"/>
    </source>
</evidence>
<evidence type="ECO:0000313" key="9">
    <source>
        <dbReference type="Proteomes" id="UP000276133"/>
    </source>
</evidence>
<evidence type="ECO:0000313" key="8">
    <source>
        <dbReference type="EMBL" id="RNA42322.1"/>
    </source>
</evidence>
<evidence type="ECO:0000256" key="2">
    <source>
        <dbReference type="ARBA" id="ARBA00009418"/>
    </source>
</evidence>
<accession>A0A3M7T2S0</accession>
<evidence type="ECO:0000256" key="6">
    <source>
        <dbReference type="RuleBase" id="RU368027"/>
    </source>
</evidence>
<protein>
    <recommendedName>
        <fullName evidence="6">rRNA biogenesis protein RRP36</fullName>
    </recommendedName>
</protein>
<dbReference type="GO" id="GO:0005730">
    <property type="term" value="C:nucleolus"/>
    <property type="evidence" value="ECO:0007669"/>
    <property type="project" value="UniProtKB-SubCell"/>
</dbReference>
<organism evidence="8 9">
    <name type="scientific">Brachionus plicatilis</name>
    <name type="common">Marine rotifer</name>
    <name type="synonym">Brachionus muelleri</name>
    <dbReference type="NCBI Taxonomy" id="10195"/>
    <lineage>
        <taxon>Eukaryota</taxon>
        <taxon>Metazoa</taxon>
        <taxon>Spiralia</taxon>
        <taxon>Gnathifera</taxon>
        <taxon>Rotifera</taxon>
        <taxon>Eurotatoria</taxon>
        <taxon>Monogononta</taxon>
        <taxon>Pseudotrocha</taxon>
        <taxon>Ploima</taxon>
        <taxon>Brachionidae</taxon>
        <taxon>Brachionus</taxon>
    </lineage>
</organism>
<dbReference type="GO" id="GO:0000462">
    <property type="term" value="P:maturation of SSU-rRNA from tricistronic rRNA transcript (SSU-rRNA, 5.8S rRNA, LSU-rRNA)"/>
    <property type="evidence" value="ECO:0007669"/>
    <property type="project" value="TreeGrafter"/>
</dbReference>
<keyword evidence="6" id="KW-0687">Ribonucleoprotein</keyword>
<dbReference type="PANTHER" id="PTHR21738:SF0">
    <property type="entry name" value="RIBOSOMAL RNA PROCESSING PROTEIN 36 HOMOLOG"/>
    <property type="match status" value="1"/>
</dbReference>
<evidence type="ECO:0000256" key="1">
    <source>
        <dbReference type="ARBA" id="ARBA00004604"/>
    </source>
</evidence>
<reference evidence="8 9" key="1">
    <citation type="journal article" date="2018" name="Sci. Rep.">
        <title>Genomic signatures of local adaptation to the degree of environmental predictability in rotifers.</title>
        <authorList>
            <person name="Franch-Gras L."/>
            <person name="Hahn C."/>
            <person name="Garcia-Roger E.M."/>
            <person name="Carmona M.J."/>
            <person name="Serra M."/>
            <person name="Gomez A."/>
        </authorList>
    </citation>
    <scope>NUCLEOTIDE SEQUENCE [LARGE SCALE GENOMIC DNA]</scope>
    <source>
        <strain evidence="8">HYR1</strain>
    </source>
</reference>
<dbReference type="GO" id="GO:0030686">
    <property type="term" value="C:90S preribosome"/>
    <property type="evidence" value="ECO:0007669"/>
    <property type="project" value="TreeGrafter"/>
</dbReference>
<dbReference type="AlphaFoldDB" id="A0A3M7T2S0"/>
<sequence>MAKNNGKNLNKDFENVVSSDDDDEQSLNEQSELETNESDEDNLSEIEENSNSDQVESSEDDEPTTSNNDGFRSEITSELNSMTFEQIQQLQNKLGLKKFKEVMQEKSAPDEMKNFKRLNKNRPQEISSKKPVSTFRNMLVEELKKEQDPERKEQIKSALTRLKHQIESFKESEKKQDFSNKLKKIANDDAKEGKKPHFVNKSEQKILVLAEKYKELKKSGKIE</sequence>
<keyword evidence="9" id="KW-1185">Reference proteome</keyword>